<dbReference type="Proteomes" id="UP001054252">
    <property type="component" value="Unassembled WGS sequence"/>
</dbReference>
<evidence type="ECO:0000256" key="2">
    <source>
        <dbReference type="SAM" id="Phobius"/>
    </source>
</evidence>
<evidence type="ECO:0000256" key="1">
    <source>
        <dbReference type="SAM" id="MobiDB-lite"/>
    </source>
</evidence>
<dbReference type="AlphaFoldDB" id="A0AAV5LRU1"/>
<protein>
    <submittedName>
        <fullName evidence="3">Uncharacterized protein</fullName>
    </submittedName>
</protein>
<name>A0AAV5LRU1_9ROSI</name>
<keyword evidence="2" id="KW-0812">Transmembrane</keyword>
<evidence type="ECO:0000313" key="4">
    <source>
        <dbReference type="Proteomes" id="UP001054252"/>
    </source>
</evidence>
<gene>
    <name evidence="3" type="ORF">SLEP1_g47181</name>
</gene>
<evidence type="ECO:0000313" key="3">
    <source>
        <dbReference type="EMBL" id="GKV39416.1"/>
    </source>
</evidence>
<reference evidence="3 4" key="1">
    <citation type="journal article" date="2021" name="Commun. Biol.">
        <title>The genome of Shorea leprosula (Dipterocarpaceae) highlights the ecological relevance of drought in aseasonal tropical rainforests.</title>
        <authorList>
            <person name="Ng K.K.S."/>
            <person name="Kobayashi M.J."/>
            <person name="Fawcett J.A."/>
            <person name="Hatakeyama M."/>
            <person name="Paape T."/>
            <person name="Ng C.H."/>
            <person name="Ang C.C."/>
            <person name="Tnah L.H."/>
            <person name="Lee C.T."/>
            <person name="Nishiyama T."/>
            <person name="Sese J."/>
            <person name="O'Brien M.J."/>
            <person name="Copetti D."/>
            <person name="Mohd Noor M.I."/>
            <person name="Ong R.C."/>
            <person name="Putra M."/>
            <person name="Sireger I.Z."/>
            <person name="Indrioko S."/>
            <person name="Kosugi Y."/>
            <person name="Izuno A."/>
            <person name="Isagi Y."/>
            <person name="Lee S.L."/>
            <person name="Shimizu K.K."/>
        </authorList>
    </citation>
    <scope>NUCLEOTIDE SEQUENCE [LARGE SCALE GENOMIC DNA]</scope>
    <source>
        <strain evidence="3">214</strain>
    </source>
</reference>
<comment type="caution">
    <text evidence="3">The sequence shown here is derived from an EMBL/GenBank/DDBJ whole genome shotgun (WGS) entry which is preliminary data.</text>
</comment>
<accession>A0AAV5LRU1</accession>
<proteinExistence type="predicted"/>
<feature type="region of interest" description="Disordered" evidence="1">
    <location>
        <begin position="42"/>
        <end position="63"/>
    </location>
</feature>
<keyword evidence="2" id="KW-0472">Membrane</keyword>
<feature type="transmembrane region" description="Helical" evidence="2">
    <location>
        <begin position="17"/>
        <end position="39"/>
    </location>
</feature>
<keyword evidence="2" id="KW-1133">Transmembrane helix</keyword>
<sequence length="63" mass="6740">MLKPTCAPSSDDPSGSVGFWLVFTSPATPTLFGVGARWLSRSGHRRSGSLPRCSRDFTPSSPE</sequence>
<dbReference type="EMBL" id="BPVZ01000134">
    <property type="protein sequence ID" value="GKV39416.1"/>
    <property type="molecule type" value="Genomic_DNA"/>
</dbReference>
<keyword evidence="4" id="KW-1185">Reference proteome</keyword>
<organism evidence="3 4">
    <name type="scientific">Rubroshorea leprosula</name>
    <dbReference type="NCBI Taxonomy" id="152421"/>
    <lineage>
        <taxon>Eukaryota</taxon>
        <taxon>Viridiplantae</taxon>
        <taxon>Streptophyta</taxon>
        <taxon>Embryophyta</taxon>
        <taxon>Tracheophyta</taxon>
        <taxon>Spermatophyta</taxon>
        <taxon>Magnoliopsida</taxon>
        <taxon>eudicotyledons</taxon>
        <taxon>Gunneridae</taxon>
        <taxon>Pentapetalae</taxon>
        <taxon>rosids</taxon>
        <taxon>malvids</taxon>
        <taxon>Malvales</taxon>
        <taxon>Dipterocarpaceae</taxon>
        <taxon>Rubroshorea</taxon>
    </lineage>
</organism>